<organism evidence="2 3">
    <name type="scientific">Paenibacillus chitinolyticus</name>
    <dbReference type="NCBI Taxonomy" id="79263"/>
    <lineage>
        <taxon>Bacteria</taxon>
        <taxon>Bacillati</taxon>
        <taxon>Bacillota</taxon>
        <taxon>Bacilli</taxon>
        <taxon>Bacillales</taxon>
        <taxon>Paenibacillaceae</taxon>
        <taxon>Paenibacillus</taxon>
    </lineage>
</organism>
<dbReference type="Pfam" id="PF10673">
    <property type="entry name" value="DUF2487"/>
    <property type="match status" value="1"/>
</dbReference>
<dbReference type="Proteomes" id="UP000288943">
    <property type="component" value="Chromosome"/>
</dbReference>
<dbReference type="InterPro" id="IPR019615">
    <property type="entry name" value="DUF2487"/>
</dbReference>
<protein>
    <submittedName>
        <fullName evidence="2">DUF2487 domain-containing protein</fullName>
    </submittedName>
    <submittedName>
        <fullName evidence="1">YpiF family protein</fullName>
    </submittedName>
</protein>
<dbReference type="GeneID" id="95375509"/>
<dbReference type="Proteomes" id="UP001527202">
    <property type="component" value="Unassembled WGS sequence"/>
</dbReference>
<sequence>MKFSEITEKDWTDLQPYLDTCLLPVTGLGGGEQPWEAGDALESLRDVLDVLEIPYKGRVVTYPALHYCTPEDTDREYVERTCGQLRKAGFTYVVVVTAHPEIGAWQLQNADLIVHISPEALRYPGQEAKKEIGERIEQLWFSKKSEEIR</sequence>
<dbReference type="RefSeq" id="WP_042228420.1">
    <property type="nucleotide sequence ID" value="NZ_CP026520.1"/>
</dbReference>
<dbReference type="KEGG" id="pchi:PC41400_11885"/>
<proteinExistence type="predicted"/>
<reference evidence="2 3" key="1">
    <citation type="submission" date="2018-01" db="EMBL/GenBank/DDBJ databases">
        <title>The whole genome sequencing and assembly of Paenibacillus chitinolyticus KCCM 41400 strain.</title>
        <authorList>
            <person name="Kim J.-Y."/>
            <person name="Park M.-K."/>
            <person name="Lee Y.-J."/>
            <person name="Yi H."/>
            <person name="Bahn Y.-S."/>
            <person name="Kim J.F."/>
            <person name="Lee D.-W."/>
        </authorList>
    </citation>
    <scope>NUCLEOTIDE SEQUENCE [LARGE SCALE GENOMIC DNA]</scope>
    <source>
        <strain evidence="2 3">KCCM 41400</strain>
    </source>
</reference>
<evidence type="ECO:0000313" key="4">
    <source>
        <dbReference type="Proteomes" id="UP001527202"/>
    </source>
</evidence>
<dbReference type="EMBL" id="CP026520">
    <property type="protein sequence ID" value="QAV18329.1"/>
    <property type="molecule type" value="Genomic_DNA"/>
</dbReference>
<evidence type="ECO:0000313" key="3">
    <source>
        <dbReference type="Proteomes" id="UP000288943"/>
    </source>
</evidence>
<dbReference type="EMBL" id="JAMDMJ010000001">
    <property type="protein sequence ID" value="MCY9594421.1"/>
    <property type="molecule type" value="Genomic_DNA"/>
</dbReference>
<dbReference type="OrthoDB" id="2678750at2"/>
<accession>A0A410WV99</accession>
<dbReference type="AlphaFoldDB" id="A0A410WV99"/>
<gene>
    <name evidence="1" type="ORF">M5X16_01330</name>
    <name evidence="2" type="ORF">PC41400_11885</name>
</gene>
<keyword evidence="4" id="KW-1185">Reference proteome</keyword>
<name>A0A410WV99_9BACL</name>
<evidence type="ECO:0000313" key="2">
    <source>
        <dbReference type="EMBL" id="QAV18329.1"/>
    </source>
</evidence>
<reference evidence="1 4" key="2">
    <citation type="submission" date="2022-05" db="EMBL/GenBank/DDBJ databases">
        <title>Genome Sequencing of Bee-Associated Microbes.</title>
        <authorList>
            <person name="Dunlap C."/>
        </authorList>
    </citation>
    <scope>NUCLEOTIDE SEQUENCE [LARGE SCALE GENOMIC DNA]</scope>
    <source>
        <strain evidence="1 4">NRRL B-23120</strain>
    </source>
</reference>
<evidence type="ECO:0000313" key="1">
    <source>
        <dbReference type="EMBL" id="MCY9594421.1"/>
    </source>
</evidence>